<reference evidence="2" key="2">
    <citation type="submission" date="2020-05" db="UniProtKB">
        <authorList>
            <consortium name="EnsemblMetazoa"/>
        </authorList>
    </citation>
    <scope>IDENTIFICATION</scope>
    <source>
        <strain evidence="2">IAEA</strain>
    </source>
</reference>
<name>A0A1B0AUJ7_9MUSC</name>
<organism evidence="2 3">
    <name type="scientific">Glossina palpalis gambiensis</name>
    <dbReference type="NCBI Taxonomy" id="67801"/>
    <lineage>
        <taxon>Eukaryota</taxon>
        <taxon>Metazoa</taxon>
        <taxon>Ecdysozoa</taxon>
        <taxon>Arthropoda</taxon>
        <taxon>Hexapoda</taxon>
        <taxon>Insecta</taxon>
        <taxon>Pterygota</taxon>
        <taxon>Neoptera</taxon>
        <taxon>Endopterygota</taxon>
        <taxon>Diptera</taxon>
        <taxon>Brachycera</taxon>
        <taxon>Muscomorpha</taxon>
        <taxon>Hippoboscoidea</taxon>
        <taxon>Glossinidae</taxon>
        <taxon>Glossina</taxon>
    </lineage>
</organism>
<evidence type="ECO:0008006" key="4">
    <source>
        <dbReference type="Google" id="ProtNLM"/>
    </source>
</evidence>
<keyword evidence="3" id="KW-1185">Reference proteome</keyword>
<dbReference type="AlphaFoldDB" id="A0A1B0AUJ7"/>
<proteinExistence type="predicted"/>
<dbReference type="EMBL" id="JXJN01003671">
    <property type="status" value="NOT_ANNOTATED_CDS"/>
    <property type="molecule type" value="Genomic_DNA"/>
</dbReference>
<protein>
    <recommendedName>
        <fullName evidence="4">Secreted protein</fullName>
    </recommendedName>
</protein>
<keyword evidence="1" id="KW-0732">Signal</keyword>
<feature type="signal peptide" evidence="1">
    <location>
        <begin position="1"/>
        <end position="23"/>
    </location>
</feature>
<evidence type="ECO:0000313" key="2">
    <source>
        <dbReference type="EnsemblMetazoa" id="GPPI009216-PA"/>
    </source>
</evidence>
<dbReference type="VEuPathDB" id="VectorBase:GPPI009216"/>
<evidence type="ECO:0000256" key="1">
    <source>
        <dbReference type="SAM" id="SignalP"/>
    </source>
</evidence>
<dbReference type="EnsemblMetazoa" id="GPPI009216-RA">
    <property type="protein sequence ID" value="GPPI009216-PA"/>
    <property type="gene ID" value="GPPI009216"/>
</dbReference>
<sequence>MFAVASFVISVFLCWYVFRKCSAIYTTFRGVHNDYEANKSDKKVLCLYVLIKRNKSNGMERKFSLG</sequence>
<feature type="chain" id="PRO_5008404164" description="Secreted protein" evidence="1">
    <location>
        <begin position="24"/>
        <end position="66"/>
    </location>
</feature>
<dbReference type="Proteomes" id="UP000092460">
    <property type="component" value="Unassembled WGS sequence"/>
</dbReference>
<accession>A0A1B0AUJ7</accession>
<reference evidence="3" key="1">
    <citation type="submission" date="2015-01" db="EMBL/GenBank/DDBJ databases">
        <authorList>
            <person name="Aksoy S."/>
            <person name="Warren W."/>
            <person name="Wilson R.K."/>
        </authorList>
    </citation>
    <scope>NUCLEOTIDE SEQUENCE [LARGE SCALE GENOMIC DNA]</scope>
    <source>
        <strain evidence="3">IAEA</strain>
    </source>
</reference>
<evidence type="ECO:0000313" key="3">
    <source>
        <dbReference type="Proteomes" id="UP000092460"/>
    </source>
</evidence>